<dbReference type="GO" id="GO:0005615">
    <property type="term" value="C:extracellular space"/>
    <property type="evidence" value="ECO:0007669"/>
    <property type="project" value="TreeGrafter"/>
</dbReference>
<feature type="region of interest" description="Disordered" evidence="1">
    <location>
        <begin position="686"/>
        <end position="760"/>
    </location>
</feature>
<feature type="compositionally biased region" description="Pro residues" evidence="1">
    <location>
        <begin position="202"/>
        <end position="227"/>
    </location>
</feature>
<dbReference type="SUPFAM" id="SSF82153">
    <property type="entry name" value="FAS1 domain"/>
    <property type="match status" value="2"/>
</dbReference>
<dbReference type="PANTHER" id="PTHR10900:SF77">
    <property type="entry name" value="FI19380P1"/>
    <property type="match status" value="1"/>
</dbReference>
<feature type="chain" id="PRO_5032384694" description="FAS1 domain-containing protein" evidence="2">
    <location>
        <begin position="24"/>
        <end position="928"/>
    </location>
</feature>
<dbReference type="PRINTS" id="PR01217">
    <property type="entry name" value="PRICHEXTENSN"/>
</dbReference>
<feature type="signal peptide" evidence="2">
    <location>
        <begin position="1"/>
        <end position="23"/>
    </location>
</feature>
<sequence length="928" mass="94066">MAQPSLRYALVVLTTCCLGVAWAQNGERTPYSNLMDYINGEPLLSTLLSIPGSDPNMYSKLESITGNYTIVLPTVDAFQAYVMERWVDPGVAPEDMLAFLWVNTDALQRLTGEFYLRLLPYAMVPTPGLTTERMREGQAYASAFVERQVWDGPLLPTSWTVHKNGGNITIQGAQNSAQVVKANQLVGNLVCHLINRVLVPPDAPTEPLPPPPGSRASPSPSPSPAPTPTAATKPPSPSRKKSPPPPARPPSALPSPSPAPSPSPSTSPSPAAGPSPKRKPGSKKRPPPPASSSLSPSPAPSPSSSPAPSPKPSPKPGVSPSPPDAGDTVAARLASFLGGMVDAASKLLDMGEKGQGTRAEQALRLVGRLSPHLAAQLARDPANVATLFLPEPQAIASTLAESGAADAAALPLPDLLSVLRRTLAVTAFHASPGGPARRLLPAADLRAAAAQAGGGGGPAAVTSMLEAPLRALLQEGSLRLQGYGEGPLASVLEADMPLMNRRLLLHLVDAVLQPPEGAALPVAGPKAQAKPAASALAWLSDPANLDAVVWRVLDAGLGGPEGPVLGPLWAPGLVGTLFVPEGEGLLSSPGLMDALAGPIDSAAAALTALLNSHFVPGRALSKAALAAEAAAGRGLLTAAGEGSAPLRLTADASGGLSVEGVPVATFDRQAGQVLVHVIRGVLPVRTASGGSSPSPSPSPAPKPSPSPPSSVPSPSPSPTPVPTPRKRPPPAALPSPSPKPSPGPAPAPTPSPVGGMRPPSGLSFASLPAALKGVPELSSMAALYESAATAPQFGAVLSILATSPMTLRLQQWLTVSGTSLEAVKAQIAADPRVFVKLLAAHTLWGARLPAAQLADGQALVTGFAALGTGGTSLKVLRTPTALRLASAGSGAVLASVLLPDVGVAGERIQAVIHVVDGVIPPDSNNGRK</sequence>
<dbReference type="AlphaFoldDB" id="A0A835XWH0"/>
<dbReference type="Proteomes" id="UP000612055">
    <property type="component" value="Unassembled WGS sequence"/>
</dbReference>
<protein>
    <recommendedName>
        <fullName evidence="3">FAS1 domain-containing protein</fullName>
    </recommendedName>
</protein>
<evidence type="ECO:0000256" key="1">
    <source>
        <dbReference type="SAM" id="MobiDB-lite"/>
    </source>
</evidence>
<evidence type="ECO:0000313" key="4">
    <source>
        <dbReference type="EMBL" id="KAG2490313.1"/>
    </source>
</evidence>
<dbReference type="InterPro" id="IPR000782">
    <property type="entry name" value="FAS1_domain"/>
</dbReference>
<feature type="compositionally biased region" description="Pro residues" evidence="1">
    <location>
        <begin position="297"/>
        <end position="323"/>
    </location>
</feature>
<organism evidence="4 5">
    <name type="scientific">Edaphochlamys debaryana</name>
    <dbReference type="NCBI Taxonomy" id="47281"/>
    <lineage>
        <taxon>Eukaryota</taxon>
        <taxon>Viridiplantae</taxon>
        <taxon>Chlorophyta</taxon>
        <taxon>core chlorophytes</taxon>
        <taxon>Chlorophyceae</taxon>
        <taxon>CS clade</taxon>
        <taxon>Chlamydomonadales</taxon>
        <taxon>Chlamydomonadales incertae sedis</taxon>
        <taxon>Edaphochlamys</taxon>
    </lineage>
</organism>
<evidence type="ECO:0000259" key="3">
    <source>
        <dbReference type="PROSITE" id="PS50213"/>
    </source>
</evidence>
<gene>
    <name evidence="4" type="ORF">HYH03_011264</name>
</gene>
<feature type="region of interest" description="Disordered" evidence="1">
    <location>
        <begin position="202"/>
        <end position="328"/>
    </location>
</feature>
<comment type="caution">
    <text evidence="4">The sequence shown here is derived from an EMBL/GenBank/DDBJ whole genome shotgun (WGS) entry which is preliminary data.</text>
</comment>
<proteinExistence type="predicted"/>
<name>A0A835XWH0_9CHLO</name>
<dbReference type="InterPro" id="IPR036378">
    <property type="entry name" value="FAS1_dom_sf"/>
</dbReference>
<dbReference type="SMART" id="SM00554">
    <property type="entry name" value="FAS1"/>
    <property type="match status" value="3"/>
</dbReference>
<evidence type="ECO:0000313" key="5">
    <source>
        <dbReference type="Proteomes" id="UP000612055"/>
    </source>
</evidence>
<accession>A0A835XWH0</accession>
<dbReference type="PANTHER" id="PTHR10900">
    <property type="entry name" value="PERIOSTIN-RELATED"/>
    <property type="match status" value="1"/>
</dbReference>
<dbReference type="OrthoDB" id="539746at2759"/>
<dbReference type="InterPro" id="IPR050904">
    <property type="entry name" value="Adhesion/Biosynth-related"/>
</dbReference>
<dbReference type="EMBL" id="JAEHOE010000063">
    <property type="protein sequence ID" value="KAG2490313.1"/>
    <property type="molecule type" value="Genomic_DNA"/>
</dbReference>
<dbReference type="PROSITE" id="PS50213">
    <property type="entry name" value="FAS1"/>
    <property type="match status" value="1"/>
</dbReference>
<feature type="domain" description="FAS1" evidence="3">
    <location>
        <begin position="31"/>
        <end position="198"/>
    </location>
</feature>
<dbReference type="Gene3D" id="2.30.180.10">
    <property type="entry name" value="FAS1 domain"/>
    <property type="match status" value="2"/>
</dbReference>
<keyword evidence="2" id="KW-0732">Signal</keyword>
<evidence type="ECO:0000256" key="2">
    <source>
        <dbReference type="SAM" id="SignalP"/>
    </source>
</evidence>
<dbReference type="Pfam" id="PF02469">
    <property type="entry name" value="Fasciclin"/>
    <property type="match status" value="2"/>
</dbReference>
<feature type="compositionally biased region" description="Basic residues" evidence="1">
    <location>
        <begin position="276"/>
        <end position="286"/>
    </location>
</feature>
<keyword evidence="5" id="KW-1185">Reference proteome</keyword>
<feature type="compositionally biased region" description="Pro residues" evidence="1">
    <location>
        <begin position="243"/>
        <end position="273"/>
    </location>
</feature>
<reference evidence="4" key="1">
    <citation type="journal article" date="2020" name="bioRxiv">
        <title>Comparative genomics of Chlamydomonas.</title>
        <authorList>
            <person name="Craig R.J."/>
            <person name="Hasan A.R."/>
            <person name="Ness R.W."/>
            <person name="Keightley P.D."/>
        </authorList>
    </citation>
    <scope>NUCLEOTIDE SEQUENCE</scope>
    <source>
        <strain evidence="4">CCAP 11/70</strain>
    </source>
</reference>
<feature type="compositionally biased region" description="Pro residues" evidence="1">
    <location>
        <begin position="694"/>
        <end position="751"/>
    </location>
</feature>